<dbReference type="EMBL" id="VIIS01000773">
    <property type="protein sequence ID" value="KAF0305235.1"/>
    <property type="molecule type" value="Genomic_DNA"/>
</dbReference>
<dbReference type="AlphaFoldDB" id="A0A6A4WEV2"/>
<dbReference type="GO" id="GO:0012506">
    <property type="term" value="C:vesicle membrane"/>
    <property type="evidence" value="ECO:0007669"/>
    <property type="project" value="TreeGrafter"/>
</dbReference>
<protein>
    <recommendedName>
        <fullName evidence="6">Annexin</fullName>
    </recommendedName>
</protein>
<dbReference type="GO" id="GO:0005737">
    <property type="term" value="C:cytoplasm"/>
    <property type="evidence" value="ECO:0007669"/>
    <property type="project" value="TreeGrafter"/>
</dbReference>
<dbReference type="FunFam" id="1.10.220.10:FF:000001">
    <property type="entry name" value="Annexin"/>
    <property type="match status" value="1"/>
</dbReference>
<proteinExistence type="inferred from homology"/>
<evidence type="ECO:0000256" key="2">
    <source>
        <dbReference type="ARBA" id="ARBA00022737"/>
    </source>
</evidence>
<name>A0A6A4WEV2_AMPAM</name>
<dbReference type="GO" id="GO:0005509">
    <property type="term" value="F:calcium ion binding"/>
    <property type="evidence" value="ECO:0007669"/>
    <property type="project" value="InterPro"/>
</dbReference>
<keyword evidence="5 6" id="KW-0111">Calcium/phospholipid-binding</keyword>
<comment type="domain">
    <text evidence="6">A pair of annexin repeats may form one binding site for calcium and phospholipid.</text>
</comment>
<dbReference type="FunFam" id="1.10.220.10:FF:000005">
    <property type="entry name" value="Annexin"/>
    <property type="match status" value="1"/>
</dbReference>
<organism evidence="7 8">
    <name type="scientific">Amphibalanus amphitrite</name>
    <name type="common">Striped barnacle</name>
    <name type="synonym">Balanus amphitrite</name>
    <dbReference type="NCBI Taxonomy" id="1232801"/>
    <lineage>
        <taxon>Eukaryota</taxon>
        <taxon>Metazoa</taxon>
        <taxon>Ecdysozoa</taxon>
        <taxon>Arthropoda</taxon>
        <taxon>Crustacea</taxon>
        <taxon>Multicrustacea</taxon>
        <taxon>Cirripedia</taxon>
        <taxon>Thoracica</taxon>
        <taxon>Thoracicalcarea</taxon>
        <taxon>Balanomorpha</taxon>
        <taxon>Balanoidea</taxon>
        <taxon>Balanidae</taxon>
        <taxon>Amphibalaninae</taxon>
        <taxon>Amphibalanus</taxon>
    </lineage>
</organism>
<dbReference type="GO" id="GO:0005634">
    <property type="term" value="C:nucleus"/>
    <property type="evidence" value="ECO:0007669"/>
    <property type="project" value="TreeGrafter"/>
</dbReference>
<dbReference type="FunFam" id="1.10.220.10:FF:000002">
    <property type="entry name" value="Annexin"/>
    <property type="match status" value="1"/>
</dbReference>
<reference evidence="7 8" key="1">
    <citation type="submission" date="2019-07" db="EMBL/GenBank/DDBJ databases">
        <title>Draft genome assembly of a fouling barnacle, Amphibalanus amphitrite (Darwin, 1854): The first reference genome for Thecostraca.</title>
        <authorList>
            <person name="Kim W."/>
        </authorList>
    </citation>
    <scope>NUCLEOTIDE SEQUENCE [LARGE SCALE GENOMIC DNA]</scope>
    <source>
        <strain evidence="7">SNU_AA5</strain>
        <tissue evidence="7">Soma without cirri and trophi</tissue>
    </source>
</reference>
<dbReference type="GO" id="GO:0005886">
    <property type="term" value="C:plasma membrane"/>
    <property type="evidence" value="ECO:0007669"/>
    <property type="project" value="TreeGrafter"/>
</dbReference>
<keyword evidence="8" id="KW-1185">Reference proteome</keyword>
<keyword evidence="4 6" id="KW-0041">Annexin</keyword>
<dbReference type="GO" id="GO:0001786">
    <property type="term" value="F:phosphatidylserine binding"/>
    <property type="evidence" value="ECO:0007669"/>
    <property type="project" value="TreeGrafter"/>
</dbReference>
<dbReference type="InterPro" id="IPR037104">
    <property type="entry name" value="Annexin_sf"/>
</dbReference>
<evidence type="ECO:0000313" key="7">
    <source>
        <dbReference type="EMBL" id="KAF0305235.1"/>
    </source>
</evidence>
<dbReference type="SUPFAM" id="SSF47874">
    <property type="entry name" value="Annexin"/>
    <property type="match status" value="1"/>
</dbReference>
<dbReference type="Gene3D" id="1.10.220.10">
    <property type="entry name" value="Annexin"/>
    <property type="match status" value="4"/>
</dbReference>
<dbReference type="InterPro" id="IPR018252">
    <property type="entry name" value="Annexin_repeat_CS"/>
</dbReference>
<keyword evidence="2 6" id="KW-0677">Repeat</keyword>
<evidence type="ECO:0000256" key="3">
    <source>
        <dbReference type="ARBA" id="ARBA00022837"/>
    </source>
</evidence>
<dbReference type="SMART" id="SM00335">
    <property type="entry name" value="ANX"/>
    <property type="match status" value="4"/>
</dbReference>
<gene>
    <name evidence="7" type="primary">ANXA8L1</name>
    <name evidence="7" type="ORF">FJT64_023108</name>
</gene>
<dbReference type="GO" id="GO:0005544">
    <property type="term" value="F:calcium-dependent phospholipid binding"/>
    <property type="evidence" value="ECO:0007669"/>
    <property type="project" value="UniProtKB-KW"/>
</dbReference>
<dbReference type="PANTHER" id="PTHR10502">
    <property type="entry name" value="ANNEXIN"/>
    <property type="match status" value="1"/>
</dbReference>
<evidence type="ECO:0000256" key="4">
    <source>
        <dbReference type="ARBA" id="ARBA00023216"/>
    </source>
</evidence>
<keyword evidence="3 6" id="KW-0106">Calcium</keyword>
<dbReference type="Proteomes" id="UP000440578">
    <property type="component" value="Unassembled WGS sequence"/>
</dbReference>
<accession>A0A6A4WEV2</accession>
<evidence type="ECO:0000256" key="5">
    <source>
        <dbReference type="ARBA" id="ARBA00023302"/>
    </source>
</evidence>
<evidence type="ECO:0000256" key="1">
    <source>
        <dbReference type="ARBA" id="ARBA00007831"/>
    </source>
</evidence>
<dbReference type="PROSITE" id="PS00223">
    <property type="entry name" value="ANNEXIN_1"/>
    <property type="match status" value="1"/>
</dbReference>
<dbReference type="PROSITE" id="PS51897">
    <property type="entry name" value="ANNEXIN_2"/>
    <property type="match status" value="4"/>
</dbReference>
<dbReference type="InterPro" id="IPR018502">
    <property type="entry name" value="Annexin_repeat"/>
</dbReference>
<evidence type="ECO:0000313" key="8">
    <source>
        <dbReference type="Proteomes" id="UP000440578"/>
    </source>
</evidence>
<sequence length="320" mass="35824">MALKAQYFPTVTPHEGFNPEEDAAAIKKAMKGMGCDEGPIVAILSKRCIKQRVQIAECYKREYGKDLAEDLKKELGGDLETIMMALTYSYFEYLARELQSAFKGMSTKEKVVLDIILTRNNAEMHLLQDTYSKKCHSTLDEAVRKGMKGDIEKLLVSILSGSRDETDRVDQQKAKQQAQDLYKAGEKKLGTNEEAFRNIFASESLPQLLAIEKEYEAISKKTLQEAIKSELSGSFQKALLILLAVAKDKVEYYADCLYDSMQGAGTDDKTLIRIVVSRSELDLGAIKAKYLEKYGKTLDHSIERETSGAYKNALLALVRG</sequence>
<dbReference type="Pfam" id="PF00191">
    <property type="entry name" value="Annexin"/>
    <property type="match status" value="4"/>
</dbReference>
<dbReference type="InterPro" id="IPR001464">
    <property type="entry name" value="Annexin"/>
</dbReference>
<dbReference type="PANTHER" id="PTHR10502:SF102">
    <property type="entry name" value="ANNEXIN B11"/>
    <property type="match status" value="1"/>
</dbReference>
<evidence type="ECO:0000256" key="6">
    <source>
        <dbReference type="RuleBase" id="RU003540"/>
    </source>
</evidence>
<comment type="caution">
    <text evidence="7">The sequence shown here is derived from an EMBL/GenBank/DDBJ whole genome shotgun (WGS) entry which is preliminary data.</text>
</comment>
<comment type="similarity">
    <text evidence="1 6">Belongs to the annexin family.</text>
</comment>
<dbReference type="OrthoDB" id="37886at2759"/>
<dbReference type="PRINTS" id="PR00196">
    <property type="entry name" value="ANNEXIN"/>
</dbReference>